<dbReference type="SUPFAM" id="SSF46785">
    <property type="entry name" value="Winged helix' DNA-binding domain"/>
    <property type="match status" value="1"/>
</dbReference>
<dbReference type="PANTHER" id="PTHR30154:SF50">
    <property type="entry name" value="TRANSCRIPTIONAL REGULATOR, ASNC FAMILY"/>
    <property type="match status" value="1"/>
</dbReference>
<dbReference type="NCBIfam" id="NF040947">
    <property type="entry name" value="trans_reg_LysM"/>
    <property type="match status" value="1"/>
</dbReference>
<dbReference type="InterPro" id="IPR053483">
    <property type="entry name" value="HTH-Lysine_Regulator"/>
</dbReference>
<dbReference type="InterPro" id="IPR036390">
    <property type="entry name" value="WH_DNA-bd_sf"/>
</dbReference>
<dbReference type="SMART" id="SM00344">
    <property type="entry name" value="HTH_ASNC"/>
    <property type="match status" value="1"/>
</dbReference>
<comment type="caution">
    <text evidence="5">The sequence shown here is derived from an EMBL/GenBank/DDBJ whole genome shotgun (WGS) entry which is preliminary data.</text>
</comment>
<dbReference type="InterPro" id="IPR019885">
    <property type="entry name" value="Tscrpt_reg_HTH_AsnC-type_CS"/>
</dbReference>
<dbReference type="EMBL" id="QMQV01000062">
    <property type="protein sequence ID" value="RLE48694.1"/>
    <property type="molecule type" value="Genomic_DNA"/>
</dbReference>
<feature type="domain" description="HTH asnC-type" evidence="4">
    <location>
        <begin position="21"/>
        <end position="82"/>
    </location>
</feature>
<reference evidence="5 6" key="1">
    <citation type="submission" date="2018-06" db="EMBL/GenBank/DDBJ databases">
        <title>Extensive metabolic versatility and redundancy in microbially diverse, dynamic hydrothermal sediments.</title>
        <authorList>
            <person name="Dombrowski N."/>
            <person name="Teske A."/>
            <person name="Baker B.J."/>
        </authorList>
    </citation>
    <scope>NUCLEOTIDE SEQUENCE [LARGE SCALE GENOMIC DNA]</scope>
    <source>
        <strain evidence="5">B66_G16</strain>
    </source>
</reference>
<dbReference type="Gene3D" id="3.30.70.920">
    <property type="match status" value="1"/>
</dbReference>
<dbReference type="Pfam" id="PF01037">
    <property type="entry name" value="AsnC_trans_reg"/>
    <property type="match status" value="1"/>
</dbReference>
<evidence type="ECO:0000256" key="2">
    <source>
        <dbReference type="ARBA" id="ARBA00023125"/>
    </source>
</evidence>
<dbReference type="PROSITE" id="PS50956">
    <property type="entry name" value="HTH_ASNC_2"/>
    <property type="match status" value="1"/>
</dbReference>
<dbReference type="PRINTS" id="PR00033">
    <property type="entry name" value="HTHASNC"/>
</dbReference>
<dbReference type="GO" id="GO:0005829">
    <property type="term" value="C:cytosol"/>
    <property type="evidence" value="ECO:0007669"/>
    <property type="project" value="TreeGrafter"/>
</dbReference>
<dbReference type="PANTHER" id="PTHR30154">
    <property type="entry name" value="LEUCINE-RESPONSIVE REGULATORY PROTEIN"/>
    <property type="match status" value="1"/>
</dbReference>
<dbReference type="InterPro" id="IPR011008">
    <property type="entry name" value="Dimeric_a/b-barrel"/>
</dbReference>
<dbReference type="InterPro" id="IPR011991">
    <property type="entry name" value="ArsR-like_HTH"/>
</dbReference>
<evidence type="ECO:0000259" key="4">
    <source>
        <dbReference type="PROSITE" id="PS50956"/>
    </source>
</evidence>
<name>A0A497EMR5_9CREN</name>
<protein>
    <submittedName>
        <fullName evidence="5">AsnC family transcriptional regulator</fullName>
    </submittedName>
</protein>
<keyword evidence="1" id="KW-0805">Transcription regulation</keyword>
<dbReference type="GO" id="GO:0043565">
    <property type="term" value="F:sequence-specific DNA binding"/>
    <property type="evidence" value="ECO:0007669"/>
    <property type="project" value="InterPro"/>
</dbReference>
<dbReference type="GO" id="GO:0043200">
    <property type="term" value="P:response to amino acid"/>
    <property type="evidence" value="ECO:0007669"/>
    <property type="project" value="TreeGrafter"/>
</dbReference>
<evidence type="ECO:0000313" key="6">
    <source>
        <dbReference type="Proteomes" id="UP000278475"/>
    </source>
</evidence>
<dbReference type="Gene3D" id="1.10.10.10">
    <property type="entry name" value="Winged helix-like DNA-binding domain superfamily/Winged helix DNA-binding domain"/>
    <property type="match status" value="1"/>
</dbReference>
<keyword evidence="2" id="KW-0238">DNA-binding</keyword>
<proteinExistence type="predicted"/>
<keyword evidence="3" id="KW-0804">Transcription</keyword>
<dbReference type="InterPro" id="IPR000485">
    <property type="entry name" value="AsnC-type_HTH_dom"/>
</dbReference>
<accession>A0A497EMR5</accession>
<dbReference type="AlphaFoldDB" id="A0A497EMR5"/>
<dbReference type="SUPFAM" id="SSF54909">
    <property type="entry name" value="Dimeric alpha+beta barrel"/>
    <property type="match status" value="1"/>
</dbReference>
<dbReference type="InterPro" id="IPR019888">
    <property type="entry name" value="Tscrpt_reg_AsnC-like"/>
</dbReference>
<evidence type="ECO:0000256" key="3">
    <source>
        <dbReference type="ARBA" id="ARBA00023163"/>
    </source>
</evidence>
<dbReference type="InterPro" id="IPR036388">
    <property type="entry name" value="WH-like_DNA-bd_sf"/>
</dbReference>
<dbReference type="PROSITE" id="PS00519">
    <property type="entry name" value="HTH_ASNC_1"/>
    <property type="match status" value="1"/>
</dbReference>
<dbReference type="CDD" id="cd00090">
    <property type="entry name" value="HTH_ARSR"/>
    <property type="match status" value="1"/>
</dbReference>
<gene>
    <name evidence="5" type="ORF">DRJ31_06645</name>
</gene>
<dbReference type="Pfam" id="PF13404">
    <property type="entry name" value="HTH_AsnC-type"/>
    <property type="match status" value="1"/>
</dbReference>
<evidence type="ECO:0000256" key="1">
    <source>
        <dbReference type="ARBA" id="ARBA00023015"/>
    </source>
</evidence>
<organism evidence="5 6">
    <name type="scientific">Thermoproteota archaeon</name>
    <dbReference type="NCBI Taxonomy" id="2056631"/>
    <lineage>
        <taxon>Archaea</taxon>
        <taxon>Thermoproteota</taxon>
    </lineage>
</organism>
<dbReference type="Proteomes" id="UP000278475">
    <property type="component" value="Unassembled WGS sequence"/>
</dbReference>
<sequence length="157" mass="17584">MYVSNLNIPINKVAALKKAKLDEMDRQIISMLKEDSRRPYTEIAKKLGITEGAVRKRVEKLVSEGVIRKFTVEVSVEEEVKAVILVSTMPSHPSPIIADKIRHVAGVKEVYEVAGEYDIVALASGESIYDVNRCIDDIRKVEGVVKTNSMIVLRTWT</sequence>
<evidence type="ECO:0000313" key="5">
    <source>
        <dbReference type="EMBL" id="RLE48694.1"/>
    </source>
</evidence>
<dbReference type="InterPro" id="IPR019887">
    <property type="entry name" value="Tscrpt_reg_AsnC/Lrp_C"/>
</dbReference>